<keyword evidence="2" id="KW-0238">DNA-binding</keyword>
<dbReference type="Proteomes" id="UP001500603">
    <property type="component" value="Unassembled WGS sequence"/>
</dbReference>
<evidence type="ECO:0000256" key="1">
    <source>
        <dbReference type="ARBA" id="ARBA00023015"/>
    </source>
</evidence>
<dbReference type="SUPFAM" id="SSF46689">
    <property type="entry name" value="Homeodomain-like"/>
    <property type="match status" value="2"/>
</dbReference>
<evidence type="ECO:0000256" key="2">
    <source>
        <dbReference type="ARBA" id="ARBA00023125"/>
    </source>
</evidence>
<dbReference type="PANTHER" id="PTHR46796:SF7">
    <property type="entry name" value="ARAC FAMILY TRANSCRIPTIONAL REGULATOR"/>
    <property type="match status" value="1"/>
</dbReference>
<gene>
    <name evidence="5" type="ORF">GCM10023318_38990</name>
</gene>
<evidence type="ECO:0000313" key="5">
    <source>
        <dbReference type="EMBL" id="GAA5058995.1"/>
    </source>
</evidence>
<keyword evidence="3" id="KW-0804">Transcription</keyword>
<dbReference type="InterPro" id="IPR009057">
    <property type="entry name" value="Homeodomain-like_sf"/>
</dbReference>
<dbReference type="InterPro" id="IPR020449">
    <property type="entry name" value="Tscrpt_reg_AraC-type_HTH"/>
</dbReference>
<evidence type="ECO:0000256" key="3">
    <source>
        <dbReference type="ARBA" id="ARBA00023163"/>
    </source>
</evidence>
<dbReference type="InterPro" id="IPR018060">
    <property type="entry name" value="HTH_AraC"/>
</dbReference>
<organism evidence="5 6">
    <name type="scientific">Nocardia callitridis</name>
    <dbReference type="NCBI Taxonomy" id="648753"/>
    <lineage>
        <taxon>Bacteria</taxon>
        <taxon>Bacillati</taxon>
        <taxon>Actinomycetota</taxon>
        <taxon>Actinomycetes</taxon>
        <taxon>Mycobacteriales</taxon>
        <taxon>Nocardiaceae</taxon>
        <taxon>Nocardia</taxon>
    </lineage>
</organism>
<dbReference type="PROSITE" id="PS00041">
    <property type="entry name" value="HTH_ARAC_FAMILY_1"/>
    <property type="match status" value="1"/>
</dbReference>
<dbReference type="InterPro" id="IPR018062">
    <property type="entry name" value="HTH_AraC-typ_CS"/>
</dbReference>
<dbReference type="Pfam" id="PF12833">
    <property type="entry name" value="HTH_18"/>
    <property type="match status" value="1"/>
</dbReference>
<reference evidence="6" key="1">
    <citation type="journal article" date="2019" name="Int. J. Syst. Evol. Microbiol.">
        <title>The Global Catalogue of Microorganisms (GCM) 10K type strain sequencing project: providing services to taxonomists for standard genome sequencing and annotation.</title>
        <authorList>
            <consortium name="The Broad Institute Genomics Platform"/>
            <consortium name="The Broad Institute Genome Sequencing Center for Infectious Disease"/>
            <person name="Wu L."/>
            <person name="Ma J."/>
        </authorList>
    </citation>
    <scope>NUCLEOTIDE SEQUENCE [LARGE SCALE GENOMIC DNA]</scope>
    <source>
        <strain evidence="6">JCM 18298</strain>
    </source>
</reference>
<accession>A0ABP9KHE4</accession>
<dbReference type="SMART" id="SM00342">
    <property type="entry name" value="HTH_ARAC"/>
    <property type="match status" value="1"/>
</dbReference>
<keyword evidence="1" id="KW-0805">Transcription regulation</keyword>
<feature type="domain" description="HTH araC/xylS-type" evidence="4">
    <location>
        <begin position="1"/>
        <end position="93"/>
    </location>
</feature>
<dbReference type="PRINTS" id="PR00032">
    <property type="entry name" value="HTHARAC"/>
</dbReference>
<dbReference type="Gene3D" id="1.10.10.60">
    <property type="entry name" value="Homeodomain-like"/>
    <property type="match status" value="2"/>
</dbReference>
<protein>
    <recommendedName>
        <fullName evidence="4">HTH araC/xylS-type domain-containing protein</fullName>
    </recommendedName>
</protein>
<proteinExistence type="predicted"/>
<dbReference type="InterPro" id="IPR050204">
    <property type="entry name" value="AraC_XylS_family_regulators"/>
</dbReference>
<evidence type="ECO:0000313" key="6">
    <source>
        <dbReference type="Proteomes" id="UP001500603"/>
    </source>
</evidence>
<evidence type="ECO:0000259" key="4">
    <source>
        <dbReference type="PROSITE" id="PS01124"/>
    </source>
</evidence>
<comment type="caution">
    <text evidence="5">The sequence shown here is derived from an EMBL/GenBank/DDBJ whole genome shotgun (WGS) entry which is preliminary data.</text>
</comment>
<keyword evidence="6" id="KW-1185">Reference proteome</keyword>
<dbReference type="RefSeq" id="WP_345496959.1">
    <property type="nucleotide sequence ID" value="NZ_BAABJM010000003.1"/>
</dbReference>
<sequence>MHSEVSRRWTLGELAAISRMSRSAFAAAFKAKVGTAPLTYLIEWRMSLARDALRGDAWSISELAAATGYESESAFSTAFRRVVGSSPRHFRNTARERTTAGSS</sequence>
<dbReference type="PANTHER" id="PTHR46796">
    <property type="entry name" value="HTH-TYPE TRANSCRIPTIONAL ACTIVATOR RHAS-RELATED"/>
    <property type="match status" value="1"/>
</dbReference>
<dbReference type="PROSITE" id="PS01124">
    <property type="entry name" value="HTH_ARAC_FAMILY_2"/>
    <property type="match status" value="1"/>
</dbReference>
<dbReference type="EMBL" id="BAABJM010000003">
    <property type="protein sequence ID" value="GAA5058995.1"/>
    <property type="molecule type" value="Genomic_DNA"/>
</dbReference>
<name>A0ABP9KHE4_9NOCA</name>